<evidence type="ECO:0000256" key="6">
    <source>
        <dbReference type="ARBA" id="ARBA00038076"/>
    </source>
</evidence>
<feature type="domain" description="MacB-like periplasmic core" evidence="9">
    <location>
        <begin position="31"/>
        <end position="245"/>
    </location>
</feature>
<dbReference type="OrthoDB" id="3227934at2"/>
<evidence type="ECO:0000259" key="8">
    <source>
        <dbReference type="Pfam" id="PF02687"/>
    </source>
</evidence>
<evidence type="ECO:0000259" key="9">
    <source>
        <dbReference type="Pfam" id="PF12704"/>
    </source>
</evidence>
<dbReference type="RefSeq" id="WP_033519798.1">
    <property type="nucleotide sequence ID" value="NZ_CAUPKV010000047.1"/>
</dbReference>
<evidence type="ECO:0000256" key="4">
    <source>
        <dbReference type="ARBA" id="ARBA00022989"/>
    </source>
</evidence>
<evidence type="ECO:0000313" key="11">
    <source>
        <dbReference type="Proteomes" id="UP000029033"/>
    </source>
</evidence>
<dbReference type="AlphaFoldDB" id="A0A087DJD0"/>
<dbReference type="GO" id="GO:0022857">
    <property type="term" value="F:transmembrane transporter activity"/>
    <property type="evidence" value="ECO:0007669"/>
    <property type="project" value="TreeGrafter"/>
</dbReference>
<keyword evidence="2" id="KW-1003">Cell membrane</keyword>
<feature type="transmembrane region" description="Helical" evidence="7">
    <location>
        <begin position="400"/>
        <end position="422"/>
    </location>
</feature>
<dbReference type="STRING" id="158787.BSCA_0662"/>
<feature type="domain" description="ABC3 transporter permease C-terminal" evidence="8">
    <location>
        <begin position="315"/>
        <end position="422"/>
    </location>
</feature>
<keyword evidence="11" id="KW-1185">Reference proteome</keyword>
<dbReference type="eggNOG" id="COG0577">
    <property type="taxonomic scope" value="Bacteria"/>
</dbReference>
<dbReference type="Proteomes" id="UP000029033">
    <property type="component" value="Unassembled WGS sequence"/>
</dbReference>
<comment type="similarity">
    <text evidence="6">Belongs to the ABC-4 integral membrane protein family.</text>
</comment>
<evidence type="ECO:0000256" key="5">
    <source>
        <dbReference type="ARBA" id="ARBA00023136"/>
    </source>
</evidence>
<dbReference type="GO" id="GO:0005886">
    <property type="term" value="C:plasma membrane"/>
    <property type="evidence" value="ECO:0007669"/>
    <property type="project" value="UniProtKB-SubCell"/>
</dbReference>
<dbReference type="EMBL" id="JGZO01000002">
    <property type="protein sequence ID" value="KFI95630.1"/>
    <property type="molecule type" value="Genomic_DNA"/>
</dbReference>
<protein>
    <submittedName>
        <fullName evidence="10">SalY-type ABC antimicrobial peptide transportsystem permease component</fullName>
    </submittedName>
</protein>
<dbReference type="InterPro" id="IPR050250">
    <property type="entry name" value="Macrolide_Exporter_MacB"/>
</dbReference>
<gene>
    <name evidence="10" type="ORF">BSCA_0662</name>
</gene>
<evidence type="ECO:0000256" key="7">
    <source>
        <dbReference type="SAM" id="Phobius"/>
    </source>
</evidence>
<organism evidence="10 11">
    <name type="scientific">Bifidobacterium scardovii</name>
    <dbReference type="NCBI Taxonomy" id="158787"/>
    <lineage>
        <taxon>Bacteria</taxon>
        <taxon>Bacillati</taxon>
        <taxon>Actinomycetota</taxon>
        <taxon>Actinomycetes</taxon>
        <taxon>Bifidobacteriales</taxon>
        <taxon>Bifidobacteriaceae</taxon>
        <taxon>Bifidobacterium</taxon>
    </lineage>
</organism>
<dbReference type="Pfam" id="PF12704">
    <property type="entry name" value="MacB_PCD"/>
    <property type="match status" value="1"/>
</dbReference>
<keyword evidence="3 7" id="KW-0812">Transmembrane</keyword>
<evidence type="ECO:0000256" key="1">
    <source>
        <dbReference type="ARBA" id="ARBA00004651"/>
    </source>
</evidence>
<reference evidence="10 11" key="1">
    <citation type="submission" date="2014-03" db="EMBL/GenBank/DDBJ databases">
        <title>Genomics of Bifidobacteria.</title>
        <authorList>
            <person name="Ventura M."/>
            <person name="Milani C."/>
            <person name="Lugli G.A."/>
        </authorList>
    </citation>
    <scope>NUCLEOTIDE SEQUENCE [LARGE SCALE GENOMIC DNA]</scope>
    <source>
        <strain evidence="10 11">LMG 21589</strain>
    </source>
</reference>
<dbReference type="GeneID" id="85166800"/>
<feature type="transmembrane region" description="Helical" evidence="7">
    <location>
        <begin position="357"/>
        <end position="380"/>
    </location>
</feature>
<proteinExistence type="inferred from homology"/>
<accession>A0A087DJD0</accession>
<evidence type="ECO:0000256" key="2">
    <source>
        <dbReference type="ARBA" id="ARBA00022475"/>
    </source>
</evidence>
<dbReference type="Pfam" id="PF02687">
    <property type="entry name" value="FtsX"/>
    <property type="match status" value="1"/>
</dbReference>
<name>A0A087DJD0_9BIFI</name>
<dbReference type="PANTHER" id="PTHR30572:SF9">
    <property type="entry name" value="ABC TRANSPORTER PERMEASE PROTEIN"/>
    <property type="match status" value="1"/>
</dbReference>
<keyword evidence="4 7" id="KW-1133">Transmembrane helix</keyword>
<dbReference type="InterPro" id="IPR025857">
    <property type="entry name" value="MacB_PCD"/>
</dbReference>
<sequence length="446" mass="47303">MFVLKNAWAQLIRHKWRTLLTLIVTTVVAFGSLFGLSIGQANTTATTTDRDALAPGAVVRMTAAQQAKRDGADPDWTKNYLSTNDYNDYYAVVTGASITLSNVNASMSIPVRQTSGSVQAIAGTDDQDADKTGGEFTLKAFTSVQTARDNDLGSYTVVKGKHLSYSGNAPKGALISQALADKNNLKVGDEITVASPTDASKTQKLTVRGIYQYNDEAAAGQGSDAKLAKDNRDNAIYVAYNTLYTTGLTNEKGSGWEVPDLSYVFEFSSMKDYNTFKTKAAKKIAKGYEISSPTITKYEKKIAPLTEFNATMRTVTVALLAGGGVLLLLFVLLGVARRSGEIGTALVCGVTRGLIGWQFMLEVFIPTLVGLAIGLLAGGLSAKPLGAALAGGYATPVTGAMVWHVAWIGLVSILVLAVIAALRTACFGTGTLFKARENDRNTEATA</sequence>
<dbReference type="InterPro" id="IPR003838">
    <property type="entry name" value="ABC3_permease_C"/>
</dbReference>
<evidence type="ECO:0000256" key="3">
    <source>
        <dbReference type="ARBA" id="ARBA00022692"/>
    </source>
</evidence>
<feature type="transmembrane region" description="Helical" evidence="7">
    <location>
        <begin position="315"/>
        <end position="336"/>
    </location>
</feature>
<dbReference type="PANTHER" id="PTHR30572">
    <property type="entry name" value="MEMBRANE COMPONENT OF TRANSPORTER-RELATED"/>
    <property type="match status" value="1"/>
</dbReference>
<comment type="caution">
    <text evidence="10">The sequence shown here is derived from an EMBL/GenBank/DDBJ whole genome shotgun (WGS) entry which is preliminary data.</text>
</comment>
<comment type="subcellular location">
    <subcellularLocation>
        <location evidence="1">Cell membrane</location>
        <topology evidence="1">Multi-pass membrane protein</topology>
    </subcellularLocation>
</comment>
<evidence type="ECO:0000313" key="10">
    <source>
        <dbReference type="EMBL" id="KFI95630.1"/>
    </source>
</evidence>
<keyword evidence="5 7" id="KW-0472">Membrane</keyword>